<dbReference type="Proteomes" id="UP001381693">
    <property type="component" value="Unassembled WGS sequence"/>
</dbReference>
<dbReference type="GO" id="GO:0017171">
    <property type="term" value="F:serine hydrolase activity"/>
    <property type="evidence" value="ECO:0007669"/>
    <property type="project" value="TreeGrafter"/>
</dbReference>
<feature type="domain" description="Lipase" evidence="7">
    <location>
        <begin position="10"/>
        <end position="159"/>
    </location>
</feature>
<name>A0AAN8WXA1_HALRR</name>
<evidence type="ECO:0000256" key="3">
    <source>
        <dbReference type="ARBA" id="ARBA00022525"/>
    </source>
</evidence>
<comment type="caution">
    <text evidence="8">The sequence shown here is derived from an EMBL/GenBank/DDBJ whole genome shotgun (WGS) entry which is preliminary data.</text>
</comment>
<keyword evidence="9" id="KW-1185">Reference proteome</keyword>
<dbReference type="InterPro" id="IPR013818">
    <property type="entry name" value="Lipase"/>
</dbReference>
<feature type="transmembrane region" description="Helical" evidence="6">
    <location>
        <begin position="176"/>
        <end position="201"/>
    </location>
</feature>
<dbReference type="InterPro" id="IPR000734">
    <property type="entry name" value="TAG_lipase"/>
</dbReference>
<evidence type="ECO:0000256" key="1">
    <source>
        <dbReference type="ARBA" id="ARBA00004613"/>
    </source>
</evidence>
<keyword evidence="6" id="KW-0472">Membrane</keyword>
<protein>
    <recommendedName>
        <fullName evidence="7">Lipase domain-containing protein</fullName>
    </recommendedName>
</protein>
<evidence type="ECO:0000256" key="6">
    <source>
        <dbReference type="SAM" id="Phobius"/>
    </source>
</evidence>
<feature type="compositionally biased region" description="Acidic residues" evidence="5">
    <location>
        <begin position="241"/>
        <end position="257"/>
    </location>
</feature>
<reference evidence="8 9" key="1">
    <citation type="submission" date="2023-11" db="EMBL/GenBank/DDBJ databases">
        <title>Halocaridina rubra genome assembly.</title>
        <authorList>
            <person name="Smith C."/>
        </authorList>
    </citation>
    <scope>NUCLEOTIDE SEQUENCE [LARGE SCALE GENOMIC DNA]</scope>
    <source>
        <strain evidence="8">EP-1</strain>
        <tissue evidence="8">Whole</tissue>
    </source>
</reference>
<keyword evidence="3" id="KW-0964">Secreted</keyword>
<dbReference type="PANTHER" id="PTHR11610:SF173">
    <property type="entry name" value="LIPASE DOMAIN-CONTAINING PROTEIN-RELATED"/>
    <property type="match status" value="1"/>
</dbReference>
<feature type="compositionally biased region" description="Basic and acidic residues" evidence="5">
    <location>
        <begin position="259"/>
        <end position="268"/>
    </location>
</feature>
<dbReference type="EMBL" id="JAXCGZ010011845">
    <property type="protein sequence ID" value="KAK7074055.1"/>
    <property type="molecule type" value="Genomic_DNA"/>
</dbReference>
<dbReference type="InterPro" id="IPR029058">
    <property type="entry name" value="AB_hydrolase_fold"/>
</dbReference>
<dbReference type="AlphaFoldDB" id="A0AAN8WXA1"/>
<dbReference type="Gene3D" id="3.40.50.1820">
    <property type="entry name" value="alpha/beta hydrolase"/>
    <property type="match status" value="1"/>
</dbReference>
<dbReference type="PANTHER" id="PTHR11610">
    <property type="entry name" value="LIPASE"/>
    <property type="match status" value="1"/>
</dbReference>
<evidence type="ECO:0000256" key="2">
    <source>
        <dbReference type="ARBA" id="ARBA00010701"/>
    </source>
</evidence>
<gene>
    <name evidence="8" type="ORF">SK128_007699</name>
</gene>
<proteinExistence type="inferred from homology"/>
<accession>A0AAN8WXA1</accession>
<comment type="subcellular location">
    <subcellularLocation>
        <location evidence="1">Secreted</location>
    </subcellularLocation>
</comment>
<dbReference type="Pfam" id="PF00151">
    <property type="entry name" value="Lipase"/>
    <property type="match status" value="1"/>
</dbReference>
<evidence type="ECO:0000313" key="8">
    <source>
        <dbReference type="EMBL" id="KAK7074055.1"/>
    </source>
</evidence>
<dbReference type="SUPFAM" id="SSF53474">
    <property type="entry name" value="alpha/beta-Hydrolases"/>
    <property type="match status" value="1"/>
</dbReference>
<sequence>MKKMGRLERGNLSGLDPAGLLYHQVGPDERLDRSDADYVDIIHTNGCNSPYDPWLSCYGLDEIIGHADFWPNGGKYQPACKEQFKGDIGCDHMMSYRYFMESVDYGTNDTFFLARNCTDWQSYKVGNCSCGRYAQYMGLYSNIRLHGRFYLITNSSSPYAVRDAACAPGTSSGVSILLVGVTAGSAMLVTLCTALIVLFILKRKSSGTKAEEPDGSYSPDGGSNLNYNDDDDALLIGTQDNESDDSSLRIDEDDSGLSEDSREALIVA</sequence>
<evidence type="ECO:0000259" key="7">
    <source>
        <dbReference type="Pfam" id="PF00151"/>
    </source>
</evidence>
<evidence type="ECO:0000256" key="5">
    <source>
        <dbReference type="SAM" id="MobiDB-lite"/>
    </source>
</evidence>
<keyword evidence="6" id="KW-0812">Transmembrane</keyword>
<evidence type="ECO:0000256" key="4">
    <source>
        <dbReference type="RuleBase" id="RU004262"/>
    </source>
</evidence>
<comment type="similarity">
    <text evidence="2 4">Belongs to the AB hydrolase superfamily. Lipase family.</text>
</comment>
<keyword evidence="6" id="KW-1133">Transmembrane helix</keyword>
<organism evidence="8 9">
    <name type="scientific">Halocaridina rubra</name>
    <name type="common">Hawaiian red shrimp</name>
    <dbReference type="NCBI Taxonomy" id="373956"/>
    <lineage>
        <taxon>Eukaryota</taxon>
        <taxon>Metazoa</taxon>
        <taxon>Ecdysozoa</taxon>
        <taxon>Arthropoda</taxon>
        <taxon>Crustacea</taxon>
        <taxon>Multicrustacea</taxon>
        <taxon>Malacostraca</taxon>
        <taxon>Eumalacostraca</taxon>
        <taxon>Eucarida</taxon>
        <taxon>Decapoda</taxon>
        <taxon>Pleocyemata</taxon>
        <taxon>Caridea</taxon>
        <taxon>Atyoidea</taxon>
        <taxon>Atyidae</taxon>
        <taxon>Halocaridina</taxon>
    </lineage>
</organism>
<dbReference type="GO" id="GO:0016298">
    <property type="term" value="F:lipase activity"/>
    <property type="evidence" value="ECO:0007669"/>
    <property type="project" value="InterPro"/>
</dbReference>
<feature type="region of interest" description="Disordered" evidence="5">
    <location>
        <begin position="208"/>
        <end position="268"/>
    </location>
</feature>
<dbReference type="GO" id="GO:0005615">
    <property type="term" value="C:extracellular space"/>
    <property type="evidence" value="ECO:0007669"/>
    <property type="project" value="TreeGrafter"/>
</dbReference>
<evidence type="ECO:0000313" key="9">
    <source>
        <dbReference type="Proteomes" id="UP001381693"/>
    </source>
</evidence>
<dbReference type="GO" id="GO:0016042">
    <property type="term" value="P:lipid catabolic process"/>
    <property type="evidence" value="ECO:0007669"/>
    <property type="project" value="TreeGrafter"/>
</dbReference>